<dbReference type="PANTHER" id="PTHR33731">
    <property type="entry name" value="PROTEIN, PUTATIVE-RELATED"/>
    <property type="match status" value="1"/>
</dbReference>
<organism evidence="2 3">
    <name type="scientific">Salvia divinorum</name>
    <name type="common">Maria pastora</name>
    <name type="synonym">Diviner's sage</name>
    <dbReference type="NCBI Taxonomy" id="28513"/>
    <lineage>
        <taxon>Eukaryota</taxon>
        <taxon>Viridiplantae</taxon>
        <taxon>Streptophyta</taxon>
        <taxon>Embryophyta</taxon>
        <taxon>Tracheophyta</taxon>
        <taxon>Spermatophyta</taxon>
        <taxon>Magnoliopsida</taxon>
        <taxon>eudicotyledons</taxon>
        <taxon>Gunneridae</taxon>
        <taxon>Pentapetalae</taxon>
        <taxon>asterids</taxon>
        <taxon>lamiids</taxon>
        <taxon>Lamiales</taxon>
        <taxon>Lamiaceae</taxon>
        <taxon>Nepetoideae</taxon>
        <taxon>Mentheae</taxon>
        <taxon>Salviinae</taxon>
        <taxon>Salvia</taxon>
        <taxon>Salvia subgen. Calosphace</taxon>
    </lineage>
</organism>
<proteinExistence type="predicted"/>
<dbReference type="AlphaFoldDB" id="A0ABD1HPK5"/>
<feature type="signal peptide" evidence="1">
    <location>
        <begin position="1"/>
        <end position="24"/>
    </location>
</feature>
<evidence type="ECO:0000313" key="3">
    <source>
        <dbReference type="Proteomes" id="UP001567538"/>
    </source>
</evidence>
<name>A0ABD1HPK5_SALDI</name>
<comment type="caution">
    <text evidence="2">The sequence shown here is derived from an EMBL/GenBank/DDBJ whole genome shotgun (WGS) entry which is preliminary data.</text>
</comment>
<keyword evidence="1" id="KW-0732">Signal</keyword>
<evidence type="ECO:0000313" key="2">
    <source>
        <dbReference type="EMBL" id="KAL1557999.1"/>
    </source>
</evidence>
<evidence type="ECO:0000256" key="1">
    <source>
        <dbReference type="SAM" id="SignalP"/>
    </source>
</evidence>
<feature type="chain" id="PRO_5044757258" evidence="1">
    <location>
        <begin position="25"/>
        <end position="86"/>
    </location>
</feature>
<dbReference type="Proteomes" id="UP001567538">
    <property type="component" value="Unassembled WGS sequence"/>
</dbReference>
<gene>
    <name evidence="2" type="ORF">AAHA92_08518</name>
</gene>
<accession>A0ABD1HPK5</accession>
<dbReference type="PANTHER" id="PTHR33731:SF17">
    <property type="entry name" value="ORGAN-SPECIFIC PROTEIN P4-LIKE"/>
    <property type="match status" value="1"/>
</dbReference>
<reference evidence="2 3" key="1">
    <citation type="submission" date="2024-06" db="EMBL/GenBank/DDBJ databases">
        <title>A chromosome level genome sequence of Diviner's sage (Salvia divinorum).</title>
        <authorList>
            <person name="Ford S.A."/>
            <person name="Ro D.-K."/>
            <person name="Ness R.W."/>
            <person name="Phillips M.A."/>
        </authorList>
    </citation>
    <scope>NUCLEOTIDE SEQUENCE [LARGE SCALE GENOMIC DNA]</scope>
    <source>
        <strain evidence="2">SAF-2024a</strain>
        <tissue evidence="2">Leaf</tissue>
    </source>
</reference>
<sequence>MEMSKAISVSFLLSLLLFAFVCVARKDPGEVWKAAMDEETMPNAIKDLFDVGSSMKMDRFVRDFDVKPNVIIYHSRDRARTEGEGN</sequence>
<dbReference type="EMBL" id="JBEAFC010000004">
    <property type="protein sequence ID" value="KAL1557999.1"/>
    <property type="molecule type" value="Genomic_DNA"/>
</dbReference>
<protein>
    <submittedName>
        <fullName evidence="2">Organ-specific protein P4</fullName>
    </submittedName>
</protein>
<keyword evidence="3" id="KW-1185">Reference proteome</keyword>